<keyword evidence="3" id="KW-0762">Sugar transport</keyword>
<dbReference type="RefSeq" id="WP_142765606.1">
    <property type="nucleotide sequence ID" value="NZ_CP041356.1"/>
</dbReference>
<name>A0A514Z5R9_9LACT</name>
<keyword evidence="8" id="KW-1185">Reference proteome</keyword>
<evidence type="ECO:0000259" key="6">
    <source>
        <dbReference type="PROSITE" id="PS51100"/>
    </source>
</evidence>
<dbReference type="Gene3D" id="3.40.50.2300">
    <property type="match status" value="1"/>
</dbReference>
<reference evidence="7 8" key="1">
    <citation type="submission" date="2019-07" db="EMBL/GenBank/DDBJ databases">
        <title>Genome sequencing of KACC 19320.</title>
        <authorList>
            <person name="Heo J."/>
            <person name="Kim S.-J."/>
            <person name="Kim J.-S."/>
            <person name="Hong S.-B."/>
            <person name="Kwon S.-W."/>
        </authorList>
    </citation>
    <scope>NUCLEOTIDE SEQUENCE [LARGE SCALE GENOMIC DNA]</scope>
    <source>
        <strain evidence="7 8">KACC 19320</strain>
    </source>
</reference>
<keyword evidence="1" id="KW-0813">Transport</keyword>
<protein>
    <recommendedName>
        <fullName evidence="6">PTS EIIB type-3 domain-containing protein</fullName>
    </recommendedName>
</protein>
<dbReference type="InterPro" id="IPR013012">
    <property type="entry name" value="PTS_EIIB_3"/>
</dbReference>
<evidence type="ECO:0000313" key="7">
    <source>
        <dbReference type="EMBL" id="QDK69942.1"/>
    </source>
</evidence>
<proteinExistence type="predicted"/>
<feature type="domain" description="PTS EIIB type-3" evidence="6">
    <location>
        <begin position="1"/>
        <end position="136"/>
    </location>
</feature>
<keyword evidence="2" id="KW-0597">Phosphoprotein</keyword>
<evidence type="ECO:0000313" key="8">
    <source>
        <dbReference type="Proteomes" id="UP000315128"/>
    </source>
</evidence>
<organism evidence="7 8">
    <name type="scientific">Lactococcus protaetiae</name>
    <dbReference type="NCBI Taxonomy" id="2592653"/>
    <lineage>
        <taxon>Bacteria</taxon>
        <taxon>Bacillati</taxon>
        <taxon>Bacillota</taxon>
        <taxon>Bacilli</taxon>
        <taxon>Lactobacillales</taxon>
        <taxon>Streptococcaceae</taxon>
        <taxon>Lactococcus</taxon>
    </lineage>
</organism>
<dbReference type="GO" id="GO:0008982">
    <property type="term" value="F:protein-N(PI)-phosphohistidine-sugar phosphotransferase activity"/>
    <property type="evidence" value="ECO:0007669"/>
    <property type="project" value="InterPro"/>
</dbReference>
<accession>A0A514Z5R9</accession>
<evidence type="ECO:0000256" key="3">
    <source>
        <dbReference type="ARBA" id="ARBA00022597"/>
    </source>
</evidence>
<dbReference type="EMBL" id="CP041356">
    <property type="protein sequence ID" value="QDK69942.1"/>
    <property type="molecule type" value="Genomic_DNA"/>
</dbReference>
<dbReference type="KEGG" id="lack:FLP15_00615"/>
<dbReference type="Proteomes" id="UP000315128">
    <property type="component" value="Chromosome"/>
</dbReference>
<dbReference type="OrthoDB" id="5917025at2"/>
<evidence type="ECO:0000256" key="4">
    <source>
        <dbReference type="ARBA" id="ARBA00022683"/>
    </source>
</evidence>
<evidence type="ECO:0000256" key="1">
    <source>
        <dbReference type="ARBA" id="ARBA00022448"/>
    </source>
</evidence>
<dbReference type="AlphaFoldDB" id="A0A514Z5R9"/>
<evidence type="ECO:0000256" key="2">
    <source>
        <dbReference type="ARBA" id="ARBA00022553"/>
    </source>
</evidence>
<dbReference type="PROSITE" id="PS51100">
    <property type="entry name" value="PTS_EIIB_TYPE_3"/>
    <property type="match status" value="1"/>
</dbReference>
<gene>
    <name evidence="7" type="ORF">FLP15_00615</name>
</gene>
<dbReference type="GO" id="GO:0009401">
    <property type="term" value="P:phosphoenolpyruvate-dependent sugar phosphotransferase system"/>
    <property type="evidence" value="ECO:0007669"/>
    <property type="project" value="UniProtKB-KW"/>
</dbReference>
<evidence type="ECO:0000256" key="5">
    <source>
        <dbReference type="PROSITE-ProRule" id="PRU00423"/>
    </source>
</evidence>
<keyword evidence="4" id="KW-0598">Phosphotransferase system</keyword>
<sequence length="317" mass="36966">MFIYIACSQGMTASLFCHRIVGFISEKKEEQSSLTAVYDDVDHVFKKRREYGVAYDLIFAYGGIDEIRSYTAFDFGSLFDVILVAPSEFYKTDEKSKMLADYPTIVKDLPSLLYGRMNADKGYDLLLGELINLDLERGYDSSVLTTTKSIDKDLEIYVGGNGSKDLYFRKIFEFLVGQGIRCYVSHYSMEELYEFKPEVDFDIRFIFGPISVLTERDFERVARRIDAFLVNDDSYFALKRRRKWMKAYKIPWCLYNDNHLKRKIRKGQFAEEEAKIWDFIMNIQMRSEDTSDLIVENFASENIGLNNNDDDFNGCWG</sequence>
<feature type="modified residue" description="Phosphocysteine; by EIIA" evidence="5">
    <location>
        <position position="7"/>
    </location>
</feature>